<name>A0A7T0PCA8_9CORY</name>
<accession>A0A7T0PCA8</accession>
<evidence type="ECO:0000313" key="2">
    <source>
        <dbReference type="EMBL" id="QPK80400.1"/>
    </source>
</evidence>
<reference evidence="2 3" key="1">
    <citation type="submission" date="2020-11" db="EMBL/GenBank/DDBJ databases">
        <title>Corynebacterium sp. ZJ-599.</title>
        <authorList>
            <person name="Zhou J."/>
        </authorList>
    </citation>
    <scope>NUCLEOTIDE SEQUENCE [LARGE SCALE GENOMIC DNA]</scope>
    <source>
        <strain evidence="2 3">ZJ-599</strain>
    </source>
</reference>
<protein>
    <submittedName>
        <fullName evidence="2">Uncharacterized protein</fullName>
    </submittedName>
</protein>
<feature type="transmembrane region" description="Helical" evidence="1">
    <location>
        <begin position="38"/>
        <end position="56"/>
    </location>
</feature>
<keyword evidence="1" id="KW-0812">Transmembrane</keyword>
<gene>
    <name evidence="2" type="ORF">G7Y31_09885</name>
</gene>
<dbReference type="EMBL" id="CP064954">
    <property type="protein sequence ID" value="QPK80400.1"/>
    <property type="molecule type" value="Genomic_DNA"/>
</dbReference>
<dbReference type="Proteomes" id="UP000594681">
    <property type="component" value="Chromosome"/>
</dbReference>
<organism evidence="2 3">
    <name type="scientific">Corynebacterium lizhenjunii</name>
    <dbReference type="NCBI Taxonomy" id="2709394"/>
    <lineage>
        <taxon>Bacteria</taxon>
        <taxon>Bacillati</taxon>
        <taxon>Actinomycetota</taxon>
        <taxon>Actinomycetes</taxon>
        <taxon>Mycobacteriales</taxon>
        <taxon>Corynebacteriaceae</taxon>
        <taxon>Corynebacterium</taxon>
    </lineage>
</organism>
<keyword evidence="1" id="KW-1133">Transmembrane helix</keyword>
<evidence type="ECO:0000256" key="1">
    <source>
        <dbReference type="SAM" id="Phobius"/>
    </source>
</evidence>
<feature type="transmembrane region" description="Helical" evidence="1">
    <location>
        <begin position="7"/>
        <end position="26"/>
    </location>
</feature>
<keyword evidence="3" id="KW-1185">Reference proteome</keyword>
<dbReference type="RefSeq" id="WP_196823662.1">
    <property type="nucleotide sequence ID" value="NZ_CP064954.1"/>
</dbReference>
<evidence type="ECO:0000313" key="3">
    <source>
        <dbReference type="Proteomes" id="UP000594681"/>
    </source>
</evidence>
<keyword evidence="1" id="KW-0472">Membrane</keyword>
<dbReference type="KEGG" id="cliz:G7Y31_09885"/>
<sequence>MKVKWWHILLIAVVVVAFLSLAWWQWTRFRSGSGTFQNLGYAFQWPLFAAFVVYAYRMTVRYENERISAENQAASAGESDFHYVAPGEEITEISADFLPPRPQMDVEQFNAANVQRRRPRQP</sequence>
<dbReference type="AlphaFoldDB" id="A0A7T0PCA8"/>
<proteinExistence type="predicted"/>